<dbReference type="AlphaFoldDB" id="A0A3D9C4R1"/>
<gene>
    <name evidence="2" type="ORF">DRF65_19270</name>
</gene>
<name>A0A3D9C4R1_9FLAO</name>
<keyword evidence="3" id="KW-1185">Reference proteome</keyword>
<dbReference type="Proteomes" id="UP000256686">
    <property type="component" value="Unassembled WGS sequence"/>
</dbReference>
<evidence type="ECO:0000256" key="1">
    <source>
        <dbReference type="SAM" id="Phobius"/>
    </source>
</evidence>
<accession>A0A3D9C4R1</accession>
<comment type="caution">
    <text evidence="2">The sequence shown here is derived from an EMBL/GenBank/DDBJ whole genome shotgun (WGS) entry which is preliminary data.</text>
</comment>
<protein>
    <submittedName>
        <fullName evidence="2">Uncharacterized protein</fullName>
    </submittedName>
</protein>
<keyword evidence="1" id="KW-0812">Transmembrane</keyword>
<evidence type="ECO:0000313" key="2">
    <source>
        <dbReference type="EMBL" id="REC60754.1"/>
    </source>
</evidence>
<proteinExistence type="predicted"/>
<organism evidence="2 3">
    <name type="scientific">Chryseobacterium pennae</name>
    <dbReference type="NCBI Taxonomy" id="2258962"/>
    <lineage>
        <taxon>Bacteria</taxon>
        <taxon>Pseudomonadati</taxon>
        <taxon>Bacteroidota</taxon>
        <taxon>Flavobacteriia</taxon>
        <taxon>Flavobacteriales</taxon>
        <taxon>Weeksellaceae</taxon>
        <taxon>Chryseobacterium group</taxon>
        <taxon>Chryseobacterium</taxon>
    </lineage>
</organism>
<dbReference type="EMBL" id="QNVT01000021">
    <property type="protein sequence ID" value="REC60754.1"/>
    <property type="molecule type" value="Genomic_DNA"/>
</dbReference>
<feature type="transmembrane region" description="Helical" evidence="1">
    <location>
        <begin position="48"/>
        <end position="70"/>
    </location>
</feature>
<evidence type="ECO:0000313" key="3">
    <source>
        <dbReference type="Proteomes" id="UP000256686"/>
    </source>
</evidence>
<keyword evidence="1" id="KW-0472">Membrane</keyword>
<sequence length="87" mass="10170">MKKIHYIILPILILWTNYFQACDACKLQQPKITRNFTHGPGPESSWDWFIVGGMALFTLVTLFYSLKFLIKPGEKNKKHIKNNVLNF</sequence>
<dbReference type="RefSeq" id="WP_115972375.1">
    <property type="nucleotide sequence ID" value="NZ_QNVT01000021.1"/>
</dbReference>
<keyword evidence="1" id="KW-1133">Transmembrane helix</keyword>
<reference evidence="3" key="1">
    <citation type="submission" date="2018-06" db="EMBL/GenBank/DDBJ databases">
        <authorList>
            <person name="Lum Nde A."/>
            <person name="Hugo C."/>
        </authorList>
    </citation>
    <scope>NUCLEOTIDE SEQUENCE [LARGE SCALE GENOMIC DNA]</scope>
    <source>
        <strain evidence="3">1_F178</strain>
    </source>
</reference>